<dbReference type="AlphaFoldDB" id="A0A6P6W0R4"/>
<reference evidence="2" key="2">
    <citation type="submission" date="2025-08" db="UniProtKB">
        <authorList>
            <consortium name="RefSeq"/>
        </authorList>
    </citation>
    <scope>IDENTIFICATION</scope>
    <source>
        <tissue evidence="2">Leaves</tissue>
    </source>
</reference>
<dbReference type="OrthoDB" id="1920785at2759"/>
<dbReference type="Proteomes" id="UP001652660">
    <property type="component" value="Chromosome 2e"/>
</dbReference>
<sequence>MASWSAEHATKAYLQTLKMGKRGKEPNVSEYIAALAAGNNSQLMVMVCAGSAGSTALALGAAARETGGCAVCILPGLDELHASRKALGCYAEFIELVVGDDARSLLLNEYQDADFVLVDCKMDEHESILLAAQKCLHQKKACLVGYNAIHCEPWIDSFKAHLLPIGGGLLVTRLPSSSSSPAEKFRGAGKKGNWVVKVDKITGEEHVYRTTFHHYHDQIAA</sequence>
<organism evidence="1 2">
    <name type="scientific">Coffea arabica</name>
    <name type="common">Arabian coffee</name>
    <dbReference type="NCBI Taxonomy" id="13443"/>
    <lineage>
        <taxon>Eukaryota</taxon>
        <taxon>Viridiplantae</taxon>
        <taxon>Streptophyta</taxon>
        <taxon>Embryophyta</taxon>
        <taxon>Tracheophyta</taxon>
        <taxon>Spermatophyta</taxon>
        <taxon>Magnoliopsida</taxon>
        <taxon>eudicotyledons</taxon>
        <taxon>Gunneridae</taxon>
        <taxon>Pentapetalae</taxon>
        <taxon>asterids</taxon>
        <taxon>lamiids</taxon>
        <taxon>Gentianales</taxon>
        <taxon>Rubiaceae</taxon>
        <taxon>Ixoroideae</taxon>
        <taxon>Gardenieae complex</taxon>
        <taxon>Bertiereae - Coffeeae clade</taxon>
        <taxon>Coffeeae</taxon>
        <taxon>Coffea</taxon>
    </lineage>
</organism>
<name>A0A6P6W0R4_COFAR</name>
<dbReference type="InterPro" id="IPR009902">
    <property type="entry name" value="DUF1442"/>
</dbReference>
<dbReference type="RefSeq" id="XP_027108913.2">
    <property type="nucleotide sequence ID" value="XM_027253112.2"/>
</dbReference>
<dbReference type="Pfam" id="PF07279">
    <property type="entry name" value="DUF1442"/>
    <property type="match status" value="1"/>
</dbReference>
<dbReference type="PANTHER" id="PTHR33593:SF3">
    <property type="entry name" value="DUF1442 FAMILY PROTEIN"/>
    <property type="match status" value="1"/>
</dbReference>
<accession>A0A6P6W0R4</accession>
<dbReference type="PANTHER" id="PTHR33593">
    <property type="entry name" value="DUF1442 FAMILY PROTEIN"/>
    <property type="match status" value="1"/>
</dbReference>
<gene>
    <name evidence="2" type="primary">LOC113728749</name>
</gene>
<keyword evidence="1" id="KW-1185">Reference proteome</keyword>
<proteinExistence type="predicted"/>
<dbReference type="GeneID" id="113728749"/>
<evidence type="ECO:0000313" key="1">
    <source>
        <dbReference type="Proteomes" id="UP001652660"/>
    </source>
</evidence>
<reference evidence="1" key="1">
    <citation type="journal article" date="2025" name="Foods">
        <title>Unveiling the Microbial Signatures of Arabica Coffee Cherries: Insights into Ripeness Specific Diversity, Functional Traits, and Implications for Quality and Safety.</title>
        <authorList>
            <consortium name="RefSeq"/>
            <person name="Tenea G.N."/>
            <person name="Cifuentes V."/>
            <person name="Reyes P."/>
            <person name="Cevallos-Vallejos M."/>
        </authorList>
    </citation>
    <scope>NUCLEOTIDE SEQUENCE [LARGE SCALE GENOMIC DNA]</scope>
</reference>
<evidence type="ECO:0000313" key="2">
    <source>
        <dbReference type="RefSeq" id="XP_027108913.2"/>
    </source>
</evidence>
<protein>
    <submittedName>
        <fullName evidence="2">Uncharacterized protein</fullName>
    </submittedName>
</protein>